<keyword evidence="3" id="KW-1185">Reference proteome</keyword>
<dbReference type="Proteomes" id="UP000190852">
    <property type="component" value="Unassembled WGS sequence"/>
</dbReference>
<dbReference type="AlphaFoldDB" id="A0A1T4ZU65"/>
<dbReference type="RefSeq" id="WP_079681885.1">
    <property type="nucleotide sequence ID" value="NZ_FUYQ01000001.1"/>
</dbReference>
<protein>
    <submittedName>
        <fullName evidence="2">Uncharacterized protein</fullName>
    </submittedName>
</protein>
<dbReference type="EMBL" id="FUYQ01000001">
    <property type="protein sequence ID" value="SKB26049.1"/>
    <property type="molecule type" value="Genomic_DNA"/>
</dbReference>
<keyword evidence="1" id="KW-0812">Transmembrane</keyword>
<keyword evidence="1" id="KW-0472">Membrane</keyword>
<proteinExistence type="predicted"/>
<name>A0A1T4ZU65_9BACT</name>
<evidence type="ECO:0000313" key="3">
    <source>
        <dbReference type="Proteomes" id="UP000190852"/>
    </source>
</evidence>
<evidence type="ECO:0000256" key="1">
    <source>
        <dbReference type="SAM" id="Phobius"/>
    </source>
</evidence>
<reference evidence="3" key="1">
    <citation type="submission" date="2017-02" db="EMBL/GenBank/DDBJ databases">
        <authorList>
            <person name="Varghese N."/>
            <person name="Submissions S."/>
        </authorList>
    </citation>
    <scope>NUCLEOTIDE SEQUENCE [LARGE SCALE GENOMIC DNA]</scope>
    <source>
        <strain evidence="3">DSM 24967</strain>
    </source>
</reference>
<sequence>MLHILYVTIEMMALTFVIGFVVAAIIKSIAYATDSIEFYNVNKEEIDRLERMRYKRLKRVKRTFADENRSWVERDYGISRGRVVQELNDEMLKGVSKGRPDFDINQYYYAAFPGKTKRIA</sequence>
<organism evidence="2 3">
    <name type="scientific">Parabacteroides chartae</name>
    <dbReference type="NCBI Taxonomy" id="1037355"/>
    <lineage>
        <taxon>Bacteria</taxon>
        <taxon>Pseudomonadati</taxon>
        <taxon>Bacteroidota</taxon>
        <taxon>Bacteroidia</taxon>
        <taxon>Bacteroidales</taxon>
        <taxon>Tannerellaceae</taxon>
        <taxon>Parabacteroides</taxon>
    </lineage>
</organism>
<accession>A0A1T4ZU65</accession>
<keyword evidence="1" id="KW-1133">Transmembrane helix</keyword>
<evidence type="ECO:0000313" key="2">
    <source>
        <dbReference type="EMBL" id="SKB26049.1"/>
    </source>
</evidence>
<gene>
    <name evidence="2" type="ORF">SAMN05660349_00107</name>
</gene>
<feature type="transmembrane region" description="Helical" evidence="1">
    <location>
        <begin position="6"/>
        <end position="26"/>
    </location>
</feature>